<reference evidence="1 2" key="1">
    <citation type="submission" date="2017-11" db="EMBL/GenBank/DDBJ databases">
        <title>The genome of Rhizophagus clarus HR1 reveals common genetic basis of auxotrophy among arbuscular mycorrhizal fungi.</title>
        <authorList>
            <person name="Kobayashi Y."/>
        </authorList>
    </citation>
    <scope>NUCLEOTIDE SEQUENCE [LARGE SCALE GENOMIC DNA]</scope>
    <source>
        <strain evidence="1 2">HR1</strain>
    </source>
</reference>
<dbReference type="EMBL" id="BEXD01000990">
    <property type="protein sequence ID" value="GBB91533.1"/>
    <property type="molecule type" value="Genomic_DNA"/>
</dbReference>
<evidence type="ECO:0000313" key="2">
    <source>
        <dbReference type="Proteomes" id="UP000247702"/>
    </source>
</evidence>
<accession>A0A2Z6QMK6</accession>
<comment type="caution">
    <text evidence="1">The sequence shown here is derived from an EMBL/GenBank/DDBJ whole genome shotgun (WGS) entry which is preliminary data.</text>
</comment>
<proteinExistence type="predicted"/>
<name>A0A2Z6QMK6_9GLOM</name>
<evidence type="ECO:0000313" key="1">
    <source>
        <dbReference type="EMBL" id="GBB91533.1"/>
    </source>
</evidence>
<keyword evidence="2" id="KW-1185">Reference proteome</keyword>
<dbReference type="AlphaFoldDB" id="A0A2Z6QMK6"/>
<gene>
    <name evidence="1" type="ORF">RclHR1_01890007</name>
</gene>
<protein>
    <submittedName>
        <fullName evidence="1">Uncharacterized protein</fullName>
    </submittedName>
</protein>
<organism evidence="1 2">
    <name type="scientific">Rhizophagus clarus</name>
    <dbReference type="NCBI Taxonomy" id="94130"/>
    <lineage>
        <taxon>Eukaryota</taxon>
        <taxon>Fungi</taxon>
        <taxon>Fungi incertae sedis</taxon>
        <taxon>Mucoromycota</taxon>
        <taxon>Glomeromycotina</taxon>
        <taxon>Glomeromycetes</taxon>
        <taxon>Glomerales</taxon>
        <taxon>Glomeraceae</taxon>
        <taxon>Rhizophagus</taxon>
    </lineage>
</organism>
<sequence length="69" mass="8059">MNISKWVGSYFRGCLSKILQLAYIEELLANSLKGSKINNELSKPRSFDKPKKFKEAEERSKNLFFFIQV</sequence>
<dbReference type="Proteomes" id="UP000247702">
    <property type="component" value="Unassembled WGS sequence"/>
</dbReference>